<dbReference type="InterPro" id="IPR011048">
    <property type="entry name" value="Haem_d1_sf"/>
</dbReference>
<dbReference type="InterPro" id="IPR011600">
    <property type="entry name" value="Pept_C14_caspase"/>
</dbReference>
<gene>
    <name evidence="2" type="ORF">ACFPM3_09550</name>
</gene>
<dbReference type="SUPFAM" id="SSF51004">
    <property type="entry name" value="C-terminal (heme d1) domain of cytochrome cd1-nitrite reductase"/>
    <property type="match status" value="1"/>
</dbReference>
<feature type="domain" description="Caspase family p20" evidence="1">
    <location>
        <begin position="17"/>
        <end position="90"/>
    </location>
</feature>
<keyword evidence="3" id="KW-1185">Reference proteome</keyword>
<dbReference type="EMBL" id="JBHSJD010000006">
    <property type="protein sequence ID" value="MFC5022376.1"/>
    <property type="molecule type" value="Genomic_DNA"/>
</dbReference>
<protein>
    <submittedName>
        <fullName evidence="2">Caspase family protein</fullName>
    </submittedName>
</protein>
<dbReference type="InterPro" id="IPR015943">
    <property type="entry name" value="WD40/YVTN_repeat-like_dom_sf"/>
</dbReference>
<dbReference type="SUPFAM" id="SSF52129">
    <property type="entry name" value="Caspase-like"/>
    <property type="match status" value="1"/>
</dbReference>
<name>A0ABV9XB51_9ACTN</name>
<organism evidence="2 3">
    <name type="scientific">Streptomyces coeruleoprunus</name>
    <dbReference type="NCBI Taxonomy" id="285563"/>
    <lineage>
        <taxon>Bacteria</taxon>
        <taxon>Bacillati</taxon>
        <taxon>Actinomycetota</taxon>
        <taxon>Actinomycetes</taxon>
        <taxon>Kitasatosporales</taxon>
        <taxon>Streptomycetaceae</taxon>
        <taxon>Streptomyces</taxon>
    </lineage>
</organism>
<dbReference type="PROSITE" id="PS50208">
    <property type="entry name" value="CASPASE_P20"/>
    <property type="match status" value="1"/>
</dbReference>
<reference evidence="3" key="1">
    <citation type="journal article" date="2019" name="Int. J. Syst. Evol. Microbiol.">
        <title>The Global Catalogue of Microorganisms (GCM) 10K type strain sequencing project: providing services to taxonomists for standard genome sequencing and annotation.</title>
        <authorList>
            <consortium name="The Broad Institute Genomics Platform"/>
            <consortium name="The Broad Institute Genome Sequencing Center for Infectious Disease"/>
            <person name="Wu L."/>
            <person name="Ma J."/>
        </authorList>
    </citation>
    <scope>NUCLEOTIDE SEQUENCE [LARGE SCALE GENOMIC DNA]</scope>
    <source>
        <strain evidence="3">CGMCC 4.1648</strain>
    </source>
</reference>
<dbReference type="InterPro" id="IPR007111">
    <property type="entry name" value="NACHT_NTPase"/>
</dbReference>
<dbReference type="Pfam" id="PF05729">
    <property type="entry name" value="NACHT"/>
    <property type="match status" value="1"/>
</dbReference>
<comment type="caution">
    <text evidence="2">The sequence shown here is derived from an EMBL/GenBank/DDBJ whole genome shotgun (WGS) entry which is preliminary data.</text>
</comment>
<dbReference type="RefSeq" id="WP_345692503.1">
    <property type="nucleotide sequence ID" value="NZ_BAABIT010000001.1"/>
</dbReference>
<evidence type="ECO:0000313" key="2">
    <source>
        <dbReference type="EMBL" id="MFC5022376.1"/>
    </source>
</evidence>
<dbReference type="SUPFAM" id="SSF52540">
    <property type="entry name" value="P-loop containing nucleoside triphosphate hydrolases"/>
    <property type="match status" value="1"/>
</dbReference>
<sequence length="1457" mass="158450">MTPPAGSEPEDGPRRRLIVAGTRFYHHYPELAGVPRELDKVTAVFERLGFVREARLDDPTSRELETWLTDWAYGDDHGDDVVVFYYTGHGHDASRDGEGDDRHYLLCRDTNLLEPLRAARPTAEITRALLHSRARSVMLIIDACYAGQGGFDARTVARSMARSFGGADPRNGTDIVDLVVIAVAGAAEEARPMAFADALEAALDQYSVSRCQEHLTVEQVVDKVNEVFQDKGIPQRAWCSLESGGSRYFFKNSGYRPEALAGDLDLAEQEAWLSPEGQRRKADLEAHFAPRAHGFVDASDRGRGSYFVGRTEEIAELTAWLRRTDDKDADPRRAEGRSRGIVVTGGPGVGKSALLGRLVLHSRRTPALSGQPVIHTWIHARHRFLPDIVRGIADAAGVTVETPQALLAAIARRKEPLHILIDALDEAGPADGGDSQAELIARTLLAPLTRIPCVRLLVGARPHVLRHLEPHLRVLNLDGARARTRGDIAAYARRLLVAPDGPGSTGPYDGETAAAVADEIAGRVNGSFLNARLAARELGHRKEPIDIGQDHWRELVPQPGETPGRTFLRTLDRQLGEHAARGRALLTALALAEGAGLPPDHVWRALASAVDGSGTTPGESAFGWQDLRWILDVAREHIVEELDPSSRQSVYRLYHESYAEALVAGLGAESRARAARALLHLVPQPPGHAGRRDWDAAPPYVLRHLATHAAGTDLLDELAVDPAYLLSADHGALQRALNGADTEPARAAGRALGRCAATLRTRGDRAESAAYLRLAALQSDATQLAEAVRRVWPSLPWDAEWARVSPLPYRTIGSFEGRLPVTAVARVHGRRALVTADDSGAARIWDGEDGELLTELPVGFGTVHSAHGCWEGRAPWVGLRTQDGDLGQLWVYDLETRDLVGCVSLRDWADAELVSVDGECVAVLLDRAGNVRVVRVEDEHVLASATGWLSRGPAPWPLSLWRRSAVRLAAGMVGDRLAVAVVVERERDLPLRGRARLTAWEFRPRDDWSAHFQGTVRLRGRLVAGLSVCQETVCVACPAPKRSTGTRDHRLGALRLVEWTGLGEHTAEAAAAVCFVPAPQGGDTPLCLSADEGAVTVRDSEGGPAGRGRTDAPVWSLLPLWADDAGVEVLSLSRFPFSAKAWRIAYAQDVGVTDRPPDEAQFFKAGAGEEGPVVVTRIGRALYLLDGVTGRVVDSFDDPRRSHRVTAGRGAPVLRRAAGRGDAVHWTGGTEETYPGLLRKCYPLATGRCDDVPYVVVGTGLLPRLEARRLTGERVGARSMLLETRRFRVVGGPGCLLVSYIGHVDGIDDGDGYPIVPPEDRLEVKSVVGKDYRWSLRLDNTDVLYDIGVWPDGPVVGLVGRSGRLTVHHLKGSRDSDEETVRRPDTARPVVLRLQTRHGLPTVLTITSDWALTLFRADTGDVLHQLALGFQVEDADWIDDDLLCVRTTTGLLCLRLA</sequence>
<dbReference type="Gene3D" id="3.40.50.1460">
    <property type="match status" value="1"/>
</dbReference>
<evidence type="ECO:0000259" key="1">
    <source>
        <dbReference type="PROSITE" id="PS50208"/>
    </source>
</evidence>
<proteinExistence type="predicted"/>
<accession>A0ABV9XB51</accession>
<dbReference type="Proteomes" id="UP001595829">
    <property type="component" value="Unassembled WGS sequence"/>
</dbReference>
<evidence type="ECO:0000313" key="3">
    <source>
        <dbReference type="Proteomes" id="UP001595829"/>
    </source>
</evidence>
<dbReference type="Gene3D" id="2.130.10.10">
    <property type="entry name" value="YVTN repeat-like/Quinoprotein amine dehydrogenase"/>
    <property type="match status" value="1"/>
</dbReference>
<dbReference type="InterPro" id="IPR027417">
    <property type="entry name" value="P-loop_NTPase"/>
</dbReference>
<dbReference type="Gene3D" id="3.40.50.300">
    <property type="entry name" value="P-loop containing nucleotide triphosphate hydrolases"/>
    <property type="match status" value="1"/>
</dbReference>
<dbReference type="InterPro" id="IPR001309">
    <property type="entry name" value="Pept_C14_p20"/>
</dbReference>
<dbReference type="Pfam" id="PF00656">
    <property type="entry name" value="Peptidase_C14"/>
    <property type="match status" value="1"/>
</dbReference>
<dbReference type="InterPro" id="IPR029030">
    <property type="entry name" value="Caspase-like_dom_sf"/>
</dbReference>